<gene>
    <name evidence="2" type="primary">lytC_4</name>
    <name evidence="2" type="ORF">CLOACE_11910</name>
</gene>
<proteinExistence type="predicted"/>
<feature type="domain" description="MurNAc-LAA" evidence="1">
    <location>
        <begin position="402"/>
        <end position="512"/>
    </location>
</feature>
<evidence type="ECO:0000259" key="1">
    <source>
        <dbReference type="SMART" id="SM00646"/>
    </source>
</evidence>
<dbReference type="Proteomes" id="UP000175744">
    <property type="component" value="Unassembled WGS sequence"/>
</dbReference>
<protein>
    <submittedName>
        <fullName evidence="2">N-acetylmuramoyl-L-alanine amidase LytC</fullName>
        <ecNumber evidence="2">3.5.1.28</ecNumber>
    </submittedName>
</protein>
<name>A0A1E8EYX1_9CLOT</name>
<dbReference type="Pfam" id="PF04122">
    <property type="entry name" value="CW_binding_2"/>
    <property type="match status" value="3"/>
</dbReference>
<dbReference type="EC" id="3.5.1.28" evidence="2"/>
<dbReference type="GO" id="GO:0008745">
    <property type="term" value="F:N-acetylmuramoyl-L-alanine amidase activity"/>
    <property type="evidence" value="ECO:0007669"/>
    <property type="project" value="UniProtKB-EC"/>
</dbReference>
<dbReference type="EMBL" id="LZFO01000014">
    <property type="protein sequence ID" value="OFI06158.1"/>
    <property type="molecule type" value="Genomic_DNA"/>
</dbReference>
<dbReference type="AlphaFoldDB" id="A0A1E8EYX1"/>
<dbReference type="PATRIC" id="fig|1121290.3.peg.1175"/>
<keyword evidence="3" id="KW-1185">Reference proteome</keyword>
<dbReference type="InterPro" id="IPR007253">
    <property type="entry name" value="Cell_wall-bd_2"/>
</dbReference>
<accession>A0A1E8EYX1</accession>
<dbReference type="GO" id="GO:0009253">
    <property type="term" value="P:peptidoglycan catabolic process"/>
    <property type="evidence" value="ECO:0007669"/>
    <property type="project" value="InterPro"/>
</dbReference>
<dbReference type="Pfam" id="PF01520">
    <property type="entry name" value="Amidase_3"/>
    <property type="match status" value="1"/>
</dbReference>
<dbReference type="PANTHER" id="PTHR30032:SF8">
    <property type="entry name" value="GERMINATION-SPECIFIC N-ACETYLMURAMOYL-L-ALANINE AMIDASE"/>
    <property type="match status" value="1"/>
</dbReference>
<dbReference type="Gene3D" id="3.40.50.12090">
    <property type="match status" value="2"/>
</dbReference>
<reference evidence="2 3" key="1">
    <citation type="submission" date="2016-06" db="EMBL/GenBank/DDBJ databases">
        <title>Genome sequence of Clostridium acetireducens DSM 10703.</title>
        <authorList>
            <person name="Poehlein A."/>
            <person name="Fluechter S."/>
            <person name="Duerre P."/>
            <person name="Daniel R."/>
        </authorList>
    </citation>
    <scope>NUCLEOTIDE SEQUENCE [LARGE SCALE GENOMIC DNA]</scope>
    <source>
        <strain evidence="2 3">DSM 10703</strain>
    </source>
</reference>
<dbReference type="InterPro" id="IPR002508">
    <property type="entry name" value="MurNAc-LAA_cat"/>
</dbReference>
<dbReference type="STRING" id="1121290.CLAOCE_11910"/>
<dbReference type="CDD" id="cd02696">
    <property type="entry name" value="MurNAc-LAA"/>
    <property type="match status" value="1"/>
</dbReference>
<keyword evidence="2" id="KW-0378">Hydrolase</keyword>
<organism evidence="2 3">
    <name type="scientific">Clostridium acetireducens DSM 10703</name>
    <dbReference type="NCBI Taxonomy" id="1121290"/>
    <lineage>
        <taxon>Bacteria</taxon>
        <taxon>Bacillati</taxon>
        <taxon>Bacillota</taxon>
        <taxon>Clostridia</taxon>
        <taxon>Eubacteriales</taxon>
        <taxon>Clostridiaceae</taxon>
        <taxon>Clostridium</taxon>
    </lineage>
</organism>
<comment type="caution">
    <text evidence="2">The sequence shown here is derived from an EMBL/GenBank/DDBJ whole genome shotgun (WGS) entry which is preliminary data.</text>
</comment>
<dbReference type="Gene3D" id="3.40.630.40">
    <property type="entry name" value="Zn-dependent exopeptidases"/>
    <property type="match status" value="1"/>
</dbReference>
<dbReference type="SUPFAM" id="SSF53187">
    <property type="entry name" value="Zn-dependent exopeptidases"/>
    <property type="match status" value="1"/>
</dbReference>
<evidence type="ECO:0000313" key="3">
    <source>
        <dbReference type="Proteomes" id="UP000175744"/>
    </source>
</evidence>
<sequence>MIKFKKKYLVFLICFLWVLIGGKNNVLAVNLDRIGGQNRYDTAVKISQQYWGNSDYAVIASGCDYPDALCAAPLAKKYNAPILLTEGDRITTVTLNELKRLNVKKIFIIGGTGSISKKAEYELEKLADTCTRIGGQTRYDTSVEVAKYLGSIDDKVVLVSGENFPDSISIGSIAAYKSMPILLTQKNYLPNSIKDYINGKNINTTYVIGGKGVISDSILSNFNNIKRLSGEDRYSTNIAVIKEFMKELNLNTVYIASGENFPDALSGSAAAAAKTSSIVLVNNSIPKVTKEFVLSIKNSMSCLEILGGTGVIPYITAVNLLKEDTSGTIGNSGKIICIDAGHGGPDSGAVGPTGIMEKDVALAVTLKVGNILKNKGIGVVYTRTNDNAPWSNGTSADLQHRCDVAKGASADYFVSIHCNSAESSYANGTETFSFYSSEKGKKLAKCIQEELVSKLGTYDRGIKTAGFYVLKNTSCPAILTELGFISNPNEEKLLNSDSYQNKCAEAISNGIIKFLKNN</sequence>
<dbReference type="PANTHER" id="PTHR30032">
    <property type="entry name" value="N-ACETYLMURAMOYL-L-ALANINE AMIDASE-RELATED"/>
    <property type="match status" value="1"/>
</dbReference>
<dbReference type="RefSeq" id="WP_070110152.1">
    <property type="nucleotide sequence ID" value="NZ_LZFO01000014.1"/>
</dbReference>
<dbReference type="SMART" id="SM00646">
    <property type="entry name" value="Ami_3"/>
    <property type="match status" value="1"/>
</dbReference>
<evidence type="ECO:0000313" key="2">
    <source>
        <dbReference type="EMBL" id="OFI06158.1"/>
    </source>
</evidence>
<dbReference type="InterPro" id="IPR051922">
    <property type="entry name" value="Bact_Sporulation_Assoc"/>
</dbReference>